<keyword evidence="3" id="KW-1185">Reference proteome</keyword>
<sequence>MKLTNKIGVMVESFGLGVREGLKKAKDVGADGVQIYATSGEMDPANLSPQARKELKNYIASLGLEISALCGDLGGHGFQDITANPAKVDKSKRILDLAMDLGTNIVTTHIGIVPDDRQSGIYSAMQSACEELSQYAHSMNAFFAIETGPETAATLKAFLDSLTTNGVSVNFDPANMVMVTGDDPVQGVRLLHNYIVHTHVKDGIRLREMDPKDVYGFLGHAPMSHEDIAAQASSGPSFRELPLGEGKVDFKAYFAALQDIGYNGYLTIEREVSDQPEQDIRKAVEFIQAFK</sequence>
<dbReference type="RefSeq" id="WP_209970815.1">
    <property type="nucleotide sequence ID" value="NZ_JAGGLB010000003.1"/>
</dbReference>
<evidence type="ECO:0000313" key="3">
    <source>
        <dbReference type="Proteomes" id="UP001519287"/>
    </source>
</evidence>
<evidence type="ECO:0000259" key="1">
    <source>
        <dbReference type="Pfam" id="PF01261"/>
    </source>
</evidence>
<reference evidence="2 3" key="1">
    <citation type="submission" date="2021-03" db="EMBL/GenBank/DDBJ databases">
        <title>Genomic Encyclopedia of Type Strains, Phase IV (KMG-IV): sequencing the most valuable type-strain genomes for metagenomic binning, comparative biology and taxonomic classification.</title>
        <authorList>
            <person name="Goeker M."/>
        </authorList>
    </citation>
    <scope>NUCLEOTIDE SEQUENCE [LARGE SCALE GENOMIC DNA]</scope>
    <source>
        <strain evidence="2 3">DSM 26048</strain>
    </source>
</reference>
<dbReference type="SUPFAM" id="SSF51658">
    <property type="entry name" value="Xylose isomerase-like"/>
    <property type="match status" value="1"/>
</dbReference>
<dbReference type="Pfam" id="PF01261">
    <property type="entry name" value="AP_endonuc_2"/>
    <property type="match status" value="1"/>
</dbReference>
<dbReference type="PANTHER" id="PTHR12110">
    <property type="entry name" value="HYDROXYPYRUVATE ISOMERASE"/>
    <property type="match status" value="1"/>
</dbReference>
<dbReference type="PANTHER" id="PTHR12110:SF41">
    <property type="entry name" value="INOSOSE DEHYDRATASE"/>
    <property type="match status" value="1"/>
</dbReference>
<gene>
    <name evidence="2" type="ORF">J2Z66_001658</name>
</gene>
<name>A0ABS4IR68_9BACL</name>
<dbReference type="InterPro" id="IPR036237">
    <property type="entry name" value="Xyl_isomerase-like_sf"/>
</dbReference>
<dbReference type="EMBL" id="JAGGLB010000003">
    <property type="protein sequence ID" value="MBP1990060.1"/>
    <property type="molecule type" value="Genomic_DNA"/>
</dbReference>
<evidence type="ECO:0000313" key="2">
    <source>
        <dbReference type="EMBL" id="MBP1990060.1"/>
    </source>
</evidence>
<comment type="caution">
    <text evidence="2">The sequence shown here is derived from an EMBL/GenBank/DDBJ whole genome shotgun (WGS) entry which is preliminary data.</text>
</comment>
<dbReference type="Gene3D" id="3.20.20.150">
    <property type="entry name" value="Divalent-metal-dependent TIM barrel enzymes"/>
    <property type="match status" value="1"/>
</dbReference>
<accession>A0ABS4IR68</accession>
<dbReference type="InterPro" id="IPR050312">
    <property type="entry name" value="IolE/XylAMocC-like"/>
</dbReference>
<proteinExistence type="predicted"/>
<dbReference type="InterPro" id="IPR013022">
    <property type="entry name" value="Xyl_isomerase-like_TIM-brl"/>
</dbReference>
<keyword evidence="2" id="KW-0413">Isomerase</keyword>
<feature type="domain" description="Xylose isomerase-like TIM barrel" evidence="1">
    <location>
        <begin position="22"/>
        <end position="289"/>
    </location>
</feature>
<dbReference type="GO" id="GO:0016853">
    <property type="term" value="F:isomerase activity"/>
    <property type="evidence" value="ECO:0007669"/>
    <property type="project" value="UniProtKB-KW"/>
</dbReference>
<protein>
    <submittedName>
        <fullName evidence="2">Sugar phosphate isomerase/epimerase</fullName>
    </submittedName>
</protein>
<organism evidence="2 3">
    <name type="scientific">Paenibacillus eucommiae</name>
    <dbReference type="NCBI Taxonomy" id="1355755"/>
    <lineage>
        <taxon>Bacteria</taxon>
        <taxon>Bacillati</taxon>
        <taxon>Bacillota</taxon>
        <taxon>Bacilli</taxon>
        <taxon>Bacillales</taxon>
        <taxon>Paenibacillaceae</taxon>
        <taxon>Paenibacillus</taxon>
    </lineage>
</organism>
<dbReference type="Proteomes" id="UP001519287">
    <property type="component" value="Unassembled WGS sequence"/>
</dbReference>